<gene>
    <name evidence="1" type="ORF">CPELLU_LOCUS9412</name>
</gene>
<organism evidence="1 2">
    <name type="scientific">Cetraspora pellucida</name>
    <dbReference type="NCBI Taxonomy" id="1433469"/>
    <lineage>
        <taxon>Eukaryota</taxon>
        <taxon>Fungi</taxon>
        <taxon>Fungi incertae sedis</taxon>
        <taxon>Mucoromycota</taxon>
        <taxon>Glomeromycotina</taxon>
        <taxon>Glomeromycetes</taxon>
        <taxon>Diversisporales</taxon>
        <taxon>Gigasporaceae</taxon>
        <taxon>Cetraspora</taxon>
    </lineage>
</organism>
<evidence type="ECO:0000313" key="2">
    <source>
        <dbReference type="Proteomes" id="UP000789759"/>
    </source>
</evidence>
<keyword evidence="2" id="KW-1185">Reference proteome</keyword>
<reference evidence="1" key="1">
    <citation type="submission" date="2021-06" db="EMBL/GenBank/DDBJ databases">
        <authorList>
            <person name="Kallberg Y."/>
            <person name="Tangrot J."/>
            <person name="Rosling A."/>
        </authorList>
    </citation>
    <scope>NUCLEOTIDE SEQUENCE</scope>
    <source>
        <strain evidence="1">FL966</strain>
    </source>
</reference>
<comment type="caution">
    <text evidence="1">The sequence shown here is derived from an EMBL/GenBank/DDBJ whole genome shotgun (WGS) entry which is preliminary data.</text>
</comment>
<accession>A0A9N9DU69</accession>
<dbReference type="AlphaFoldDB" id="A0A9N9DU69"/>
<dbReference type="Proteomes" id="UP000789759">
    <property type="component" value="Unassembled WGS sequence"/>
</dbReference>
<proteinExistence type="predicted"/>
<protein>
    <submittedName>
        <fullName evidence="1">19528_t:CDS:1</fullName>
    </submittedName>
</protein>
<name>A0A9N9DU69_9GLOM</name>
<dbReference type="OrthoDB" id="10263145at2759"/>
<dbReference type="EMBL" id="CAJVQA010007156">
    <property type="protein sequence ID" value="CAG8652579.1"/>
    <property type="molecule type" value="Genomic_DNA"/>
</dbReference>
<evidence type="ECO:0000313" key="1">
    <source>
        <dbReference type="EMBL" id="CAG8652579.1"/>
    </source>
</evidence>
<sequence length="114" mass="13703">MKITDAVKLVNIYIQYYEDLQKLKKEYFKLEKKEPLLKIFNTIKYFDDEQYQKSRLHATQILINNELYDLINKIIRKAVKNKRFVVVGYNITTRCLFDAKVKILLLAEFEIHVA</sequence>